<accession>A0A0P1AWM8</accession>
<dbReference type="InterPro" id="IPR017972">
    <property type="entry name" value="Cyt_P450_CS"/>
</dbReference>
<dbReference type="GO" id="GO:0016705">
    <property type="term" value="F:oxidoreductase activity, acting on paired donors, with incorporation or reduction of molecular oxygen"/>
    <property type="evidence" value="ECO:0007669"/>
    <property type="project" value="InterPro"/>
</dbReference>
<dbReference type="OMA" id="CLAWIKG"/>
<organism evidence="2 3">
    <name type="scientific">Plasmopara halstedii</name>
    <name type="common">Downy mildew of sunflower</name>
    <dbReference type="NCBI Taxonomy" id="4781"/>
    <lineage>
        <taxon>Eukaryota</taxon>
        <taxon>Sar</taxon>
        <taxon>Stramenopiles</taxon>
        <taxon>Oomycota</taxon>
        <taxon>Peronosporomycetes</taxon>
        <taxon>Peronosporales</taxon>
        <taxon>Peronosporaceae</taxon>
        <taxon>Plasmopara</taxon>
    </lineage>
</organism>
<sequence>MRSQALRGLLLSLLALCQGVKLKWVTEPDRALQILKSTGNKGQLIEAKLSLPAWSPVISLESINEEQWRRMKMHLMKVIQVLQPISQLTTIFESYGQKALMSNAVIDAFKLNEVIVACFYNYVFEREFDPDKFAEVCHATWEWRKEIALKGVADTGVKQRTVEWCVEEIRKTPRLYDLFGEKWVESEYYSLILQPFVISPAINITDIAVIIKAWVKTTSVTEHITSASIRQCICSAHPFPVIERYFPFGDAAMRIAPNTHILIPLDEMADDAFAAGIDLTFGAGSRGCVGRHIAMKAMVGLFTDNLVRSDKFQPKLNHRYSGRHNDGKETMKEIWYQVQYVVRTLCAAAMNRV</sequence>
<dbReference type="PROSITE" id="PS00086">
    <property type="entry name" value="CYTOCHROME_P450"/>
    <property type="match status" value="1"/>
</dbReference>
<dbReference type="GO" id="GO:0005506">
    <property type="term" value="F:iron ion binding"/>
    <property type="evidence" value="ECO:0007669"/>
    <property type="project" value="InterPro"/>
</dbReference>
<dbReference type="RefSeq" id="XP_024582381.1">
    <property type="nucleotide sequence ID" value="XM_024716821.1"/>
</dbReference>
<dbReference type="Proteomes" id="UP000054928">
    <property type="component" value="Unassembled WGS sequence"/>
</dbReference>
<proteinExistence type="predicted"/>
<dbReference type="EMBL" id="CCYD01001884">
    <property type="protein sequence ID" value="CEG46012.1"/>
    <property type="molecule type" value="Genomic_DNA"/>
</dbReference>
<evidence type="ECO:0000313" key="2">
    <source>
        <dbReference type="EMBL" id="CEG46012.1"/>
    </source>
</evidence>
<reference evidence="3" key="1">
    <citation type="submission" date="2014-09" db="EMBL/GenBank/DDBJ databases">
        <authorList>
            <person name="Sharma Rahul"/>
            <person name="Thines Marco"/>
        </authorList>
    </citation>
    <scope>NUCLEOTIDE SEQUENCE [LARGE SCALE GENOMIC DNA]</scope>
</reference>
<feature type="signal peptide" evidence="1">
    <location>
        <begin position="1"/>
        <end position="19"/>
    </location>
</feature>
<dbReference type="GeneID" id="36397394"/>
<feature type="chain" id="PRO_5006058988" evidence="1">
    <location>
        <begin position="20"/>
        <end position="353"/>
    </location>
</feature>
<dbReference type="OrthoDB" id="105136at2759"/>
<name>A0A0P1AWM8_PLAHL</name>
<evidence type="ECO:0000313" key="3">
    <source>
        <dbReference type="Proteomes" id="UP000054928"/>
    </source>
</evidence>
<evidence type="ECO:0000256" key="1">
    <source>
        <dbReference type="SAM" id="SignalP"/>
    </source>
</evidence>
<dbReference type="AlphaFoldDB" id="A0A0P1AWM8"/>
<keyword evidence="3" id="KW-1185">Reference proteome</keyword>
<keyword evidence="1" id="KW-0732">Signal</keyword>
<protein>
    <submittedName>
        <fullName evidence="2">RxLR-like protein</fullName>
    </submittedName>
</protein>